<reference evidence="2 3" key="1">
    <citation type="journal article" date="2018" name="MBio">
        <title>Comparative Genomics Reveals the Core Gene Toolbox for the Fungus-Insect Symbiosis.</title>
        <authorList>
            <person name="Wang Y."/>
            <person name="Stata M."/>
            <person name="Wang W."/>
            <person name="Stajich J.E."/>
            <person name="White M.M."/>
            <person name="Moncalvo J.M."/>
        </authorList>
    </citation>
    <scope>NUCLEOTIDE SEQUENCE [LARGE SCALE GENOMIC DNA]</scope>
    <source>
        <strain evidence="2 3">AUS-77-4</strain>
    </source>
</reference>
<evidence type="ECO:0000313" key="2">
    <source>
        <dbReference type="EMBL" id="PVU99441.1"/>
    </source>
</evidence>
<dbReference type="Proteomes" id="UP000245699">
    <property type="component" value="Unassembled WGS sequence"/>
</dbReference>
<evidence type="ECO:0000313" key="3">
    <source>
        <dbReference type="Proteomes" id="UP000245699"/>
    </source>
</evidence>
<dbReference type="EMBL" id="MBFT01000036">
    <property type="protein sequence ID" value="PVU99441.1"/>
    <property type="molecule type" value="Genomic_DNA"/>
</dbReference>
<feature type="signal peptide" evidence="1">
    <location>
        <begin position="1"/>
        <end position="16"/>
    </location>
</feature>
<sequence>MKLSAIIITFTATVLAAPANIVQIPTRVKAPAPVKVPTPAPTPAPQQSAQVGQANWVGYAWDWGTSFCKNKV</sequence>
<organism evidence="2 3">
    <name type="scientific">Furculomyces boomerangus</name>
    <dbReference type="NCBI Taxonomy" id="61424"/>
    <lineage>
        <taxon>Eukaryota</taxon>
        <taxon>Fungi</taxon>
        <taxon>Fungi incertae sedis</taxon>
        <taxon>Zoopagomycota</taxon>
        <taxon>Kickxellomycotina</taxon>
        <taxon>Harpellomycetes</taxon>
        <taxon>Harpellales</taxon>
        <taxon>Harpellaceae</taxon>
        <taxon>Furculomyces</taxon>
    </lineage>
</organism>
<keyword evidence="3" id="KW-1185">Reference proteome</keyword>
<evidence type="ECO:0000256" key="1">
    <source>
        <dbReference type="SAM" id="SignalP"/>
    </source>
</evidence>
<proteinExistence type="predicted"/>
<accession>A0A2T9Z4G8</accession>
<comment type="caution">
    <text evidence="2">The sequence shown here is derived from an EMBL/GenBank/DDBJ whole genome shotgun (WGS) entry which is preliminary data.</text>
</comment>
<gene>
    <name evidence="2" type="ORF">BB559_000714</name>
</gene>
<name>A0A2T9Z4G8_9FUNG</name>
<dbReference type="AlphaFoldDB" id="A0A2T9Z4G8"/>
<keyword evidence="1" id="KW-0732">Signal</keyword>
<feature type="chain" id="PRO_5015713130" evidence="1">
    <location>
        <begin position="17"/>
        <end position="72"/>
    </location>
</feature>
<protein>
    <submittedName>
        <fullName evidence="2">Uncharacterized protein</fullName>
    </submittedName>
</protein>